<name>A0A7N0V2X4_KALFE</name>
<evidence type="ECO:0000256" key="3">
    <source>
        <dbReference type="ARBA" id="ARBA00023239"/>
    </source>
</evidence>
<keyword evidence="3" id="KW-0456">Lyase</keyword>
<keyword evidence="6" id="KW-1185">Reference proteome</keyword>
<dbReference type="GO" id="GO:0010333">
    <property type="term" value="F:terpene synthase activity"/>
    <property type="evidence" value="ECO:0007669"/>
    <property type="project" value="InterPro"/>
</dbReference>
<evidence type="ECO:0000313" key="5">
    <source>
        <dbReference type="EnsemblPlants" id="Kaladp0095s0369.1.v1.1"/>
    </source>
</evidence>
<dbReference type="InterPro" id="IPR050148">
    <property type="entry name" value="Terpene_synthase-like"/>
</dbReference>
<dbReference type="Gene3D" id="1.50.10.130">
    <property type="entry name" value="Terpene synthase, N-terminal domain"/>
    <property type="match status" value="1"/>
</dbReference>
<dbReference type="InterPro" id="IPR036965">
    <property type="entry name" value="Terpene_synth_N_sf"/>
</dbReference>
<organism evidence="5 6">
    <name type="scientific">Kalanchoe fedtschenkoi</name>
    <name type="common">Lavender scallops</name>
    <name type="synonym">South American air plant</name>
    <dbReference type="NCBI Taxonomy" id="63787"/>
    <lineage>
        <taxon>Eukaryota</taxon>
        <taxon>Viridiplantae</taxon>
        <taxon>Streptophyta</taxon>
        <taxon>Embryophyta</taxon>
        <taxon>Tracheophyta</taxon>
        <taxon>Spermatophyta</taxon>
        <taxon>Magnoliopsida</taxon>
        <taxon>eudicotyledons</taxon>
        <taxon>Gunneridae</taxon>
        <taxon>Pentapetalae</taxon>
        <taxon>Saxifragales</taxon>
        <taxon>Crassulaceae</taxon>
        <taxon>Kalanchoe</taxon>
    </lineage>
</organism>
<evidence type="ECO:0000256" key="1">
    <source>
        <dbReference type="ARBA" id="ARBA00001946"/>
    </source>
</evidence>
<dbReference type="PANTHER" id="PTHR31225:SF0">
    <property type="entry name" value="S-(+)-LINALOOL SYNTHASE, CHLOROPLASTIC"/>
    <property type="match status" value="1"/>
</dbReference>
<dbReference type="PANTHER" id="PTHR31225">
    <property type="entry name" value="OS04G0344100 PROTEIN-RELATED"/>
    <property type="match status" value="1"/>
</dbReference>
<accession>A0A7N0V2X4</accession>
<evidence type="ECO:0000313" key="6">
    <source>
        <dbReference type="Proteomes" id="UP000594263"/>
    </source>
</evidence>
<evidence type="ECO:0000259" key="4">
    <source>
        <dbReference type="Pfam" id="PF01397"/>
    </source>
</evidence>
<proteinExistence type="predicted"/>
<dbReference type="GO" id="GO:0016114">
    <property type="term" value="P:terpenoid biosynthetic process"/>
    <property type="evidence" value="ECO:0007669"/>
    <property type="project" value="InterPro"/>
</dbReference>
<dbReference type="Proteomes" id="UP000594263">
    <property type="component" value="Unplaced"/>
</dbReference>
<sequence>MHAQTLKEVRDAVGALGEDPSQGLAVLEAIQRLGIDHHFQDEIKSILTKQRLEWEDTHQQAELHQVALCFRLLRQHGYTVSARCISKIPGQGWQIQRRDKSGHKWVDKFI</sequence>
<dbReference type="InterPro" id="IPR001906">
    <property type="entry name" value="Terpene_synth_N"/>
</dbReference>
<feature type="domain" description="Terpene synthase N-terminal" evidence="4">
    <location>
        <begin position="3"/>
        <end position="90"/>
    </location>
</feature>
<reference evidence="5" key="1">
    <citation type="submission" date="2021-01" db="UniProtKB">
        <authorList>
            <consortium name="EnsemblPlants"/>
        </authorList>
    </citation>
    <scope>IDENTIFICATION</scope>
</reference>
<dbReference type="InterPro" id="IPR008930">
    <property type="entry name" value="Terpenoid_cyclase/PrenylTrfase"/>
</dbReference>
<dbReference type="AlphaFoldDB" id="A0A7N0V2X4"/>
<comment type="cofactor">
    <cofactor evidence="1">
        <name>Mg(2+)</name>
        <dbReference type="ChEBI" id="CHEBI:18420"/>
    </cofactor>
</comment>
<protein>
    <recommendedName>
        <fullName evidence="4">Terpene synthase N-terminal domain-containing protein</fullName>
    </recommendedName>
</protein>
<dbReference type="SUPFAM" id="SSF48239">
    <property type="entry name" value="Terpenoid cyclases/Protein prenyltransferases"/>
    <property type="match status" value="1"/>
</dbReference>
<dbReference type="Gramene" id="Kaladp0095s0369.1.v1.1">
    <property type="protein sequence ID" value="Kaladp0095s0369.1.v1.1"/>
    <property type="gene ID" value="Kaladp0095s0369.v1.1"/>
</dbReference>
<dbReference type="Pfam" id="PF01397">
    <property type="entry name" value="Terpene_synth"/>
    <property type="match status" value="1"/>
</dbReference>
<dbReference type="EnsemblPlants" id="Kaladp0095s0369.1.v1.1">
    <property type="protein sequence ID" value="Kaladp0095s0369.1.v1.1"/>
    <property type="gene ID" value="Kaladp0095s0369.v1.1"/>
</dbReference>
<evidence type="ECO:0000256" key="2">
    <source>
        <dbReference type="ARBA" id="ARBA00022842"/>
    </source>
</evidence>
<keyword evidence="2" id="KW-0460">Magnesium</keyword>